<keyword evidence="3" id="KW-1185">Reference proteome</keyword>
<feature type="compositionally biased region" description="Polar residues" evidence="1">
    <location>
        <begin position="1"/>
        <end position="15"/>
    </location>
</feature>
<feature type="region of interest" description="Disordered" evidence="1">
    <location>
        <begin position="156"/>
        <end position="188"/>
    </location>
</feature>
<evidence type="ECO:0000313" key="3">
    <source>
        <dbReference type="Proteomes" id="UP000237105"/>
    </source>
</evidence>
<comment type="caution">
    <text evidence="2">The sequence shown here is derived from an EMBL/GenBank/DDBJ whole genome shotgun (WGS) entry which is preliminary data.</text>
</comment>
<feature type="compositionally biased region" description="Basic and acidic residues" evidence="1">
    <location>
        <begin position="91"/>
        <end position="104"/>
    </location>
</feature>
<dbReference type="EMBL" id="JXTB01000551">
    <property type="protein sequence ID" value="PON36857.1"/>
    <property type="molecule type" value="Genomic_DNA"/>
</dbReference>
<reference evidence="3" key="1">
    <citation type="submission" date="2016-06" db="EMBL/GenBank/DDBJ databases">
        <title>Parallel loss of symbiosis genes in relatives of nitrogen-fixing non-legume Parasponia.</title>
        <authorList>
            <person name="Van Velzen R."/>
            <person name="Holmer R."/>
            <person name="Bu F."/>
            <person name="Rutten L."/>
            <person name="Van Zeijl A."/>
            <person name="Liu W."/>
            <person name="Santuari L."/>
            <person name="Cao Q."/>
            <person name="Sharma T."/>
            <person name="Shen D."/>
            <person name="Roswanjaya Y."/>
            <person name="Wardhani T."/>
            <person name="Kalhor M.S."/>
            <person name="Jansen J."/>
            <person name="Van den Hoogen J."/>
            <person name="Gungor B."/>
            <person name="Hartog M."/>
            <person name="Hontelez J."/>
            <person name="Verver J."/>
            <person name="Yang W.-C."/>
            <person name="Schijlen E."/>
            <person name="Repin R."/>
            <person name="Schilthuizen M."/>
            <person name="Schranz E."/>
            <person name="Heidstra R."/>
            <person name="Miyata K."/>
            <person name="Fedorova E."/>
            <person name="Kohlen W."/>
            <person name="Bisseling T."/>
            <person name="Smit S."/>
            <person name="Geurts R."/>
        </authorList>
    </citation>
    <scope>NUCLEOTIDE SEQUENCE [LARGE SCALE GENOMIC DNA]</scope>
    <source>
        <strain evidence="3">cv. WU1-14</strain>
    </source>
</reference>
<accession>A0A2P5AJZ8</accession>
<protein>
    <submittedName>
        <fullName evidence="2">Uncharacterized protein</fullName>
    </submittedName>
</protein>
<proteinExistence type="predicted"/>
<feature type="region of interest" description="Disordered" evidence="1">
    <location>
        <begin position="1"/>
        <end position="131"/>
    </location>
</feature>
<evidence type="ECO:0000313" key="2">
    <source>
        <dbReference type="EMBL" id="PON36857.1"/>
    </source>
</evidence>
<feature type="non-terminal residue" evidence="2">
    <location>
        <position position="1"/>
    </location>
</feature>
<feature type="compositionally biased region" description="Polar residues" evidence="1">
    <location>
        <begin position="170"/>
        <end position="179"/>
    </location>
</feature>
<dbReference type="Proteomes" id="UP000237105">
    <property type="component" value="Unassembled WGS sequence"/>
</dbReference>
<organism evidence="2 3">
    <name type="scientific">Parasponia andersonii</name>
    <name type="common">Sponia andersonii</name>
    <dbReference type="NCBI Taxonomy" id="3476"/>
    <lineage>
        <taxon>Eukaryota</taxon>
        <taxon>Viridiplantae</taxon>
        <taxon>Streptophyta</taxon>
        <taxon>Embryophyta</taxon>
        <taxon>Tracheophyta</taxon>
        <taxon>Spermatophyta</taxon>
        <taxon>Magnoliopsida</taxon>
        <taxon>eudicotyledons</taxon>
        <taxon>Gunneridae</taxon>
        <taxon>Pentapetalae</taxon>
        <taxon>rosids</taxon>
        <taxon>fabids</taxon>
        <taxon>Rosales</taxon>
        <taxon>Cannabaceae</taxon>
        <taxon>Parasponia</taxon>
    </lineage>
</organism>
<name>A0A2P5AJZ8_PARAD</name>
<gene>
    <name evidence="2" type="ORF">PanWU01x14_325050</name>
</gene>
<evidence type="ECO:0000256" key="1">
    <source>
        <dbReference type="SAM" id="MobiDB-lite"/>
    </source>
</evidence>
<sequence>DSGATEQIAGTTPIVSDNAEEKEEQEAKKNTKVAAIVSNIAEEKDSAAIEQITGTPPIGSDNAEEKEEQEAKDSGAMYKNTECAATMSDFAEEKQEQEPKDSAAIEKTAGTASIVSDNAREKEEQEAKYKTTKVEEKRLIKPIPAKKSPFIIKFGSAEGEPTNEKRAKAATQSTPTTEYPSFDLGISPIQVDTPVTQMPMKLETSKLKHQPIRIEFDRPPVQVLVESFEKWVKNGLNHRTG</sequence>
<dbReference type="AlphaFoldDB" id="A0A2P5AJZ8"/>
<dbReference type="OrthoDB" id="10440879at2759"/>
<feature type="compositionally biased region" description="Basic and acidic residues" evidence="1">
    <location>
        <begin position="118"/>
        <end position="131"/>
    </location>
</feature>